<evidence type="ECO:0000313" key="2">
    <source>
        <dbReference type="EMBL" id="TDD61424.1"/>
    </source>
</evidence>
<dbReference type="AlphaFoldDB" id="A0A4R4ZTI0"/>
<protein>
    <submittedName>
        <fullName evidence="2">Uncharacterized protein</fullName>
    </submittedName>
</protein>
<sequence>MGDVLALGAAVIVAVGQILRIGEITVRAAVRRHEAGGPAPGHGRAVSPADGQAGAAVGAASVASKTGRER</sequence>
<organism evidence="2 3">
    <name type="scientific">Actinomadura rubrisoli</name>
    <dbReference type="NCBI Taxonomy" id="2530368"/>
    <lineage>
        <taxon>Bacteria</taxon>
        <taxon>Bacillati</taxon>
        <taxon>Actinomycetota</taxon>
        <taxon>Actinomycetes</taxon>
        <taxon>Streptosporangiales</taxon>
        <taxon>Thermomonosporaceae</taxon>
        <taxon>Actinomadura</taxon>
    </lineage>
</organism>
<dbReference type="RefSeq" id="WP_131903564.1">
    <property type="nucleotide sequence ID" value="NZ_SMKU01000568.1"/>
</dbReference>
<name>A0A4R4ZTI0_9ACTN</name>
<accession>A0A4R4ZTI0</accession>
<comment type="caution">
    <text evidence="2">The sequence shown here is derived from an EMBL/GenBank/DDBJ whole genome shotgun (WGS) entry which is preliminary data.</text>
</comment>
<evidence type="ECO:0000256" key="1">
    <source>
        <dbReference type="SAM" id="MobiDB-lite"/>
    </source>
</evidence>
<dbReference type="EMBL" id="SMKU01000568">
    <property type="protein sequence ID" value="TDD61424.1"/>
    <property type="molecule type" value="Genomic_DNA"/>
</dbReference>
<gene>
    <name evidence="2" type="ORF">E1298_45395</name>
</gene>
<feature type="compositionally biased region" description="Low complexity" evidence="1">
    <location>
        <begin position="53"/>
        <end position="64"/>
    </location>
</feature>
<evidence type="ECO:0000313" key="3">
    <source>
        <dbReference type="Proteomes" id="UP000294513"/>
    </source>
</evidence>
<keyword evidence="3" id="KW-1185">Reference proteome</keyword>
<dbReference type="Proteomes" id="UP000294513">
    <property type="component" value="Unassembled WGS sequence"/>
</dbReference>
<proteinExistence type="predicted"/>
<feature type="region of interest" description="Disordered" evidence="1">
    <location>
        <begin position="34"/>
        <end position="70"/>
    </location>
</feature>
<reference evidence="2 3" key="1">
    <citation type="submission" date="2019-03" db="EMBL/GenBank/DDBJ databases">
        <title>Draft genome sequences of novel Actinobacteria.</title>
        <authorList>
            <person name="Sahin N."/>
            <person name="Ay H."/>
            <person name="Saygin H."/>
        </authorList>
    </citation>
    <scope>NUCLEOTIDE SEQUENCE [LARGE SCALE GENOMIC DNA]</scope>
    <source>
        <strain evidence="2 3">H3C3</strain>
    </source>
</reference>